<organism evidence="2 3">
    <name type="scientific">Methyloceanibacter marginalis</name>
    <dbReference type="NCBI Taxonomy" id="1774971"/>
    <lineage>
        <taxon>Bacteria</taxon>
        <taxon>Pseudomonadati</taxon>
        <taxon>Pseudomonadota</taxon>
        <taxon>Alphaproteobacteria</taxon>
        <taxon>Hyphomicrobiales</taxon>
        <taxon>Hyphomicrobiaceae</taxon>
        <taxon>Methyloceanibacter</taxon>
    </lineage>
</organism>
<evidence type="ECO:0000313" key="2">
    <source>
        <dbReference type="EMBL" id="ODS03304.1"/>
    </source>
</evidence>
<evidence type="ECO:0000313" key="3">
    <source>
        <dbReference type="Proteomes" id="UP000095042"/>
    </source>
</evidence>
<keyword evidence="3" id="KW-1185">Reference proteome</keyword>
<dbReference type="Proteomes" id="UP000095042">
    <property type="component" value="Unassembled WGS sequence"/>
</dbReference>
<feature type="signal peptide" evidence="1">
    <location>
        <begin position="1"/>
        <end position="25"/>
    </location>
</feature>
<reference evidence="2 3" key="1">
    <citation type="journal article" date="2016" name="Environ. Microbiol.">
        <title>New Methyloceanibacter diversity from North Sea sediments includes methanotroph containing solely the soluble methane monooxygenase.</title>
        <authorList>
            <person name="Vekeman B."/>
            <person name="Kerckhof F.M."/>
            <person name="Cremers G."/>
            <person name="de Vos P."/>
            <person name="Vandamme P."/>
            <person name="Boon N."/>
            <person name="Op den Camp H.J."/>
            <person name="Heylen K."/>
        </authorList>
    </citation>
    <scope>NUCLEOTIDE SEQUENCE [LARGE SCALE GENOMIC DNA]</scope>
    <source>
        <strain evidence="2 3">R-67177</strain>
    </source>
</reference>
<keyword evidence="1" id="KW-0732">Signal</keyword>
<dbReference type="RefSeq" id="WP_069623494.1">
    <property type="nucleotide sequence ID" value="NZ_LPWD01000126.1"/>
</dbReference>
<proteinExistence type="predicted"/>
<comment type="caution">
    <text evidence="2">The sequence shown here is derived from an EMBL/GenBank/DDBJ whole genome shotgun (WGS) entry which is preliminary data.</text>
</comment>
<evidence type="ECO:0000256" key="1">
    <source>
        <dbReference type="SAM" id="SignalP"/>
    </source>
</evidence>
<feature type="chain" id="PRO_5009139323" evidence="1">
    <location>
        <begin position="26"/>
        <end position="125"/>
    </location>
</feature>
<sequence length="125" mass="13529">MQRFAQSFAVCLTGAVLGLTSLATADSADSAMRDRPNATDLGIWKSYAPTDLKGEFSNYDPIGLISGALIKADCSINWADPDTGKVYCFASGTSLNYFRDWPKSYSRRAAEAFERLQEADGQPGS</sequence>
<dbReference type="AlphaFoldDB" id="A0A1E3WBW7"/>
<dbReference type="OrthoDB" id="8434755at2"/>
<dbReference type="EMBL" id="LPWD01000126">
    <property type="protein sequence ID" value="ODS03304.1"/>
    <property type="molecule type" value="Genomic_DNA"/>
</dbReference>
<protein>
    <submittedName>
        <fullName evidence="2">Uncharacterized protein</fullName>
    </submittedName>
</protein>
<gene>
    <name evidence="2" type="ORF">AUC71_10340</name>
</gene>
<name>A0A1E3WBW7_9HYPH</name>
<accession>A0A1E3WBW7</accession>